<evidence type="ECO:0000259" key="9">
    <source>
        <dbReference type="PROSITE" id="PS50157"/>
    </source>
</evidence>
<gene>
    <name evidence="10" type="ORF">LTR36_008082</name>
</gene>
<proteinExistence type="predicted"/>
<dbReference type="SMART" id="SM00355">
    <property type="entry name" value="ZnF_C2H2"/>
    <property type="match status" value="2"/>
</dbReference>
<dbReference type="InterPro" id="IPR007219">
    <property type="entry name" value="XnlR_reg_dom"/>
</dbReference>
<keyword evidence="5" id="KW-0862">Zinc</keyword>
<dbReference type="GO" id="GO:0000978">
    <property type="term" value="F:RNA polymerase II cis-regulatory region sequence-specific DNA binding"/>
    <property type="evidence" value="ECO:0007669"/>
    <property type="project" value="InterPro"/>
</dbReference>
<evidence type="ECO:0000256" key="8">
    <source>
        <dbReference type="SAM" id="MobiDB-lite"/>
    </source>
</evidence>
<dbReference type="Gene3D" id="3.30.160.60">
    <property type="entry name" value="Classic Zinc Finger"/>
    <property type="match status" value="1"/>
</dbReference>
<feature type="region of interest" description="Disordered" evidence="8">
    <location>
        <begin position="1"/>
        <end position="24"/>
    </location>
</feature>
<evidence type="ECO:0000256" key="6">
    <source>
        <dbReference type="ARBA" id="ARBA00023242"/>
    </source>
</evidence>
<protein>
    <recommendedName>
        <fullName evidence="9">C2H2-type domain-containing protein</fullName>
    </recommendedName>
</protein>
<keyword evidence="3" id="KW-0677">Repeat</keyword>
<comment type="subcellular location">
    <subcellularLocation>
        <location evidence="1">Nucleus</location>
    </subcellularLocation>
</comment>
<dbReference type="AlphaFoldDB" id="A0AAV9J8B2"/>
<sequence>MEGVEASMSPPKRKRASRKGQPRRFECSQEKCDKVYSRAEHLARHELNHRPNQVYRCEEEGCNHAFVRPDLYARHKKKHECATNNDIYAAAVVPAAQPNSGMGSTLQNELSHSPLPADFNINAAQSPYLRMGVDTSESVSNWQLDSGIPLPTPGSSVVNVTRTGAVQGVILSNGLDIAYAGADNTWPPNRMTSSTDVYMGVTQSSENFAAWLFDSPGSQQQEFDLTNLPYVDFGMDYPSNDNWDDDQPGLGAHSSGHAAAPATQEQPRFESPNIGCHVRLTEVRREQLVTMLGSFWSKKRHTICDMIDPEGSVLYTVDGRDWPNLTIEVLEKCLVAYWRDVAKQMPVVHQPTFNCGTCNMLVLLAVVALGASQLVRLSASNSLRDYRDFADLIAINLRWEIFTDDDAQPPVQLWVAQALLLLELYEKMSQWERNTAERTPNQVHKSG</sequence>
<reference evidence="10 11" key="1">
    <citation type="submission" date="2021-11" db="EMBL/GenBank/DDBJ databases">
        <title>Black yeast isolated from Biological Soil Crust.</title>
        <authorList>
            <person name="Kurbessoian T."/>
        </authorList>
    </citation>
    <scope>NUCLEOTIDE SEQUENCE [LARGE SCALE GENOMIC DNA]</scope>
    <source>
        <strain evidence="10 11">CCFEE 5522</strain>
    </source>
</reference>
<evidence type="ECO:0000256" key="7">
    <source>
        <dbReference type="PROSITE-ProRule" id="PRU00042"/>
    </source>
</evidence>
<evidence type="ECO:0000256" key="1">
    <source>
        <dbReference type="ARBA" id="ARBA00004123"/>
    </source>
</evidence>
<accession>A0AAV9J8B2</accession>
<dbReference type="EMBL" id="JAVFHQ010000054">
    <property type="protein sequence ID" value="KAK4541324.1"/>
    <property type="molecule type" value="Genomic_DNA"/>
</dbReference>
<dbReference type="GO" id="GO:0000785">
    <property type="term" value="C:chromatin"/>
    <property type="evidence" value="ECO:0007669"/>
    <property type="project" value="TreeGrafter"/>
</dbReference>
<keyword evidence="6" id="KW-0539">Nucleus</keyword>
<evidence type="ECO:0000313" key="10">
    <source>
        <dbReference type="EMBL" id="KAK4541324.1"/>
    </source>
</evidence>
<dbReference type="PROSITE" id="PS00028">
    <property type="entry name" value="ZINC_FINGER_C2H2_1"/>
    <property type="match status" value="2"/>
</dbReference>
<evidence type="ECO:0000256" key="2">
    <source>
        <dbReference type="ARBA" id="ARBA00022723"/>
    </source>
</evidence>
<keyword evidence="11" id="KW-1185">Reference proteome</keyword>
<dbReference type="Pfam" id="PF04082">
    <property type="entry name" value="Fungal_trans"/>
    <property type="match status" value="1"/>
</dbReference>
<organism evidence="10 11">
    <name type="scientific">Oleoguttula mirabilis</name>
    <dbReference type="NCBI Taxonomy" id="1507867"/>
    <lineage>
        <taxon>Eukaryota</taxon>
        <taxon>Fungi</taxon>
        <taxon>Dikarya</taxon>
        <taxon>Ascomycota</taxon>
        <taxon>Pezizomycotina</taxon>
        <taxon>Dothideomycetes</taxon>
        <taxon>Dothideomycetidae</taxon>
        <taxon>Mycosphaerellales</taxon>
        <taxon>Teratosphaeriaceae</taxon>
        <taxon>Oleoguttula</taxon>
    </lineage>
</organism>
<feature type="domain" description="C2H2-type" evidence="9">
    <location>
        <begin position="55"/>
        <end position="79"/>
    </location>
</feature>
<keyword evidence="4 7" id="KW-0863">Zinc-finger</keyword>
<evidence type="ECO:0000256" key="3">
    <source>
        <dbReference type="ARBA" id="ARBA00022737"/>
    </source>
</evidence>
<name>A0AAV9J8B2_9PEZI</name>
<feature type="domain" description="C2H2-type" evidence="9">
    <location>
        <begin position="25"/>
        <end position="54"/>
    </location>
</feature>
<feature type="compositionally biased region" description="Basic residues" evidence="8">
    <location>
        <begin position="11"/>
        <end position="22"/>
    </location>
</feature>
<feature type="compositionally biased region" description="Low complexity" evidence="8">
    <location>
        <begin position="248"/>
        <end position="262"/>
    </location>
</feature>
<dbReference type="PANTHER" id="PTHR40626">
    <property type="entry name" value="MIP31509P"/>
    <property type="match status" value="1"/>
</dbReference>
<dbReference type="GO" id="GO:0008270">
    <property type="term" value="F:zinc ion binding"/>
    <property type="evidence" value="ECO:0007669"/>
    <property type="project" value="UniProtKB-KW"/>
</dbReference>
<keyword evidence="2" id="KW-0479">Metal-binding</keyword>
<dbReference type="GO" id="GO:0005634">
    <property type="term" value="C:nucleus"/>
    <property type="evidence" value="ECO:0007669"/>
    <property type="project" value="UniProtKB-SubCell"/>
</dbReference>
<dbReference type="InterPro" id="IPR036236">
    <property type="entry name" value="Znf_C2H2_sf"/>
</dbReference>
<feature type="region of interest" description="Disordered" evidence="8">
    <location>
        <begin position="241"/>
        <end position="270"/>
    </location>
</feature>
<comment type="caution">
    <text evidence="10">The sequence shown here is derived from an EMBL/GenBank/DDBJ whole genome shotgun (WGS) entry which is preliminary data.</text>
</comment>
<evidence type="ECO:0000256" key="5">
    <source>
        <dbReference type="ARBA" id="ARBA00022833"/>
    </source>
</evidence>
<dbReference type="InterPro" id="IPR013087">
    <property type="entry name" value="Znf_C2H2_type"/>
</dbReference>
<evidence type="ECO:0000256" key="4">
    <source>
        <dbReference type="ARBA" id="ARBA00022771"/>
    </source>
</evidence>
<dbReference type="PANTHER" id="PTHR40626:SF11">
    <property type="entry name" value="ZINC FINGER PROTEIN YPR022C"/>
    <property type="match status" value="1"/>
</dbReference>
<dbReference type="SUPFAM" id="SSF57667">
    <property type="entry name" value="beta-beta-alpha zinc fingers"/>
    <property type="match status" value="1"/>
</dbReference>
<dbReference type="PROSITE" id="PS50157">
    <property type="entry name" value="ZINC_FINGER_C2H2_2"/>
    <property type="match status" value="2"/>
</dbReference>
<evidence type="ECO:0000313" key="11">
    <source>
        <dbReference type="Proteomes" id="UP001324427"/>
    </source>
</evidence>
<dbReference type="Proteomes" id="UP001324427">
    <property type="component" value="Unassembled WGS sequence"/>
</dbReference>
<dbReference type="InterPro" id="IPR051059">
    <property type="entry name" value="VerF-like"/>
</dbReference>
<dbReference type="GO" id="GO:0000981">
    <property type="term" value="F:DNA-binding transcription factor activity, RNA polymerase II-specific"/>
    <property type="evidence" value="ECO:0007669"/>
    <property type="project" value="InterPro"/>
</dbReference>
<dbReference type="GO" id="GO:0006351">
    <property type="term" value="P:DNA-templated transcription"/>
    <property type="evidence" value="ECO:0007669"/>
    <property type="project" value="InterPro"/>
</dbReference>
<dbReference type="Pfam" id="PF00096">
    <property type="entry name" value="zf-C2H2"/>
    <property type="match status" value="2"/>
</dbReference>
<dbReference type="CDD" id="cd12148">
    <property type="entry name" value="fungal_TF_MHR"/>
    <property type="match status" value="1"/>
</dbReference>